<name>A0A4Y8SR49_9SPHI</name>
<keyword evidence="2" id="KW-1185">Reference proteome</keyword>
<comment type="caution">
    <text evidence="1">The sequence shown here is derived from an EMBL/GenBank/DDBJ whole genome shotgun (WGS) entry which is preliminary data.</text>
</comment>
<accession>A0A4Y8SR49</accession>
<gene>
    <name evidence="1" type="ORF">E2R66_01815</name>
</gene>
<dbReference type="Proteomes" id="UP000297540">
    <property type="component" value="Unassembled WGS sequence"/>
</dbReference>
<sequence>MLPLHPQYLKDSEGNNSFVVLTVDEFEAIVEKLEDLEDVRIYNEAKREEDGERISFSDYLKSRHGQ</sequence>
<evidence type="ECO:0000313" key="2">
    <source>
        <dbReference type="Proteomes" id="UP000297540"/>
    </source>
</evidence>
<organism evidence="1 2">
    <name type="scientific">Mucilaginibacter psychrotolerans</name>
    <dbReference type="NCBI Taxonomy" id="1524096"/>
    <lineage>
        <taxon>Bacteria</taxon>
        <taxon>Pseudomonadati</taxon>
        <taxon>Bacteroidota</taxon>
        <taxon>Sphingobacteriia</taxon>
        <taxon>Sphingobacteriales</taxon>
        <taxon>Sphingobacteriaceae</taxon>
        <taxon>Mucilaginibacter</taxon>
    </lineage>
</organism>
<dbReference type="EMBL" id="SOZE01000001">
    <property type="protein sequence ID" value="TFF40937.1"/>
    <property type="molecule type" value="Genomic_DNA"/>
</dbReference>
<dbReference type="AlphaFoldDB" id="A0A4Y8SR49"/>
<dbReference type="OrthoDB" id="5773047at2"/>
<evidence type="ECO:0008006" key="3">
    <source>
        <dbReference type="Google" id="ProtNLM"/>
    </source>
</evidence>
<proteinExistence type="predicted"/>
<dbReference type="RefSeq" id="WP_133229436.1">
    <property type="nucleotide sequence ID" value="NZ_SOZE01000001.1"/>
</dbReference>
<protein>
    <recommendedName>
        <fullName evidence="3">Prevent-host-death family protein</fullName>
    </recommendedName>
</protein>
<reference evidence="1 2" key="1">
    <citation type="journal article" date="2017" name="Int. J. Syst. Evol. Microbiol.">
        <title>Mucilaginibacterpsychrotolerans sp. nov., isolated from peatlands.</title>
        <authorList>
            <person name="Deng Y."/>
            <person name="Shen L."/>
            <person name="Xu B."/>
            <person name="Liu Y."/>
            <person name="Gu Z."/>
            <person name="Liu H."/>
            <person name="Zhou Y."/>
        </authorList>
    </citation>
    <scope>NUCLEOTIDE SEQUENCE [LARGE SCALE GENOMIC DNA]</scope>
    <source>
        <strain evidence="1 2">NH7-4</strain>
    </source>
</reference>
<evidence type="ECO:0000313" key="1">
    <source>
        <dbReference type="EMBL" id="TFF40937.1"/>
    </source>
</evidence>